<reference evidence="1" key="1">
    <citation type="submission" date="2020-03" db="EMBL/GenBank/DDBJ databases">
        <title>The deep terrestrial virosphere.</title>
        <authorList>
            <person name="Holmfeldt K."/>
            <person name="Nilsson E."/>
            <person name="Simone D."/>
            <person name="Lopez-Fernandez M."/>
            <person name="Wu X."/>
            <person name="de Brujin I."/>
            <person name="Lundin D."/>
            <person name="Andersson A."/>
            <person name="Bertilsson S."/>
            <person name="Dopson M."/>
        </authorList>
    </citation>
    <scope>NUCLEOTIDE SEQUENCE</scope>
    <source>
        <strain evidence="1">MM415B07701</strain>
    </source>
</reference>
<evidence type="ECO:0000313" key="1">
    <source>
        <dbReference type="EMBL" id="QJA96668.1"/>
    </source>
</evidence>
<protein>
    <submittedName>
        <fullName evidence="1">Uncharacterized protein</fullName>
    </submittedName>
</protein>
<dbReference type="AlphaFoldDB" id="A0A6M3LVQ8"/>
<name>A0A6M3LVQ8_9ZZZZ</name>
<gene>
    <name evidence="1" type="ORF">MM415B07701_0009</name>
</gene>
<proteinExistence type="predicted"/>
<organism evidence="1">
    <name type="scientific">viral metagenome</name>
    <dbReference type="NCBI Taxonomy" id="1070528"/>
    <lineage>
        <taxon>unclassified sequences</taxon>
        <taxon>metagenomes</taxon>
        <taxon>organismal metagenomes</taxon>
    </lineage>
</organism>
<sequence>MYWIGKGKDLTRRIIGLMLFASIMQNTKPYAIIKLAEHSQN</sequence>
<accession>A0A6M3LVQ8</accession>
<dbReference type="EMBL" id="MT143422">
    <property type="protein sequence ID" value="QJA96668.1"/>
    <property type="molecule type" value="Genomic_DNA"/>
</dbReference>